<evidence type="ECO:0000256" key="7">
    <source>
        <dbReference type="PROSITE-ProRule" id="PRU01250"/>
    </source>
</evidence>
<dbReference type="SUPFAM" id="SSF57716">
    <property type="entry name" value="Glucocorticoid receptor-like (DNA-binding domain)"/>
    <property type="match status" value="1"/>
</dbReference>
<dbReference type="FunFam" id="1.10.8.60:FF:000002">
    <property type="entry name" value="ATP-dependent Clp protease ATP-binding subunit ClpX"/>
    <property type="match status" value="1"/>
</dbReference>
<feature type="binding site" evidence="6">
    <location>
        <begin position="120"/>
        <end position="127"/>
    </location>
    <ligand>
        <name>ATP</name>
        <dbReference type="ChEBI" id="CHEBI:30616"/>
    </ligand>
</feature>
<evidence type="ECO:0000256" key="1">
    <source>
        <dbReference type="ARBA" id="ARBA00022723"/>
    </source>
</evidence>
<accession>A0A2R4M2N6</accession>
<keyword evidence="3 6" id="KW-0862">Zinc</keyword>
<evidence type="ECO:0000256" key="4">
    <source>
        <dbReference type="ARBA" id="ARBA00022840"/>
    </source>
</evidence>
<dbReference type="InterPro" id="IPR059188">
    <property type="entry name" value="Znf_CLPX-like"/>
</dbReference>
<evidence type="ECO:0000313" key="9">
    <source>
        <dbReference type="EMBL" id="AVW91435.1"/>
    </source>
</evidence>
<dbReference type="PANTHER" id="PTHR48102:SF7">
    <property type="entry name" value="ATP-DEPENDENT CLP PROTEASE ATP-BINDING SUBUNIT CLPX-LIKE, MITOCHONDRIAL"/>
    <property type="match status" value="1"/>
</dbReference>
<dbReference type="SUPFAM" id="SSF52540">
    <property type="entry name" value="P-loop containing nucleoside triphosphate hydrolases"/>
    <property type="match status" value="1"/>
</dbReference>
<keyword evidence="9" id="KW-0645">Protease</keyword>
<dbReference type="InterPro" id="IPR003593">
    <property type="entry name" value="AAA+_ATPase"/>
</dbReference>
<organism evidence="9 10">
    <name type="scientific">Celeribacter baekdonensis</name>
    <dbReference type="NCBI Taxonomy" id="875171"/>
    <lineage>
        <taxon>Bacteria</taxon>
        <taxon>Pseudomonadati</taxon>
        <taxon>Pseudomonadota</taxon>
        <taxon>Alphaproteobacteria</taxon>
        <taxon>Rhodobacterales</taxon>
        <taxon>Roseobacteraceae</taxon>
        <taxon>Celeribacter</taxon>
    </lineage>
</organism>
<sequence>MSNSSSSDSKNTLYCSFCGKSQHEVRKLIAGPTVFICDECVELCMDIIREETKSSGLKSSEGVPAPRDICQVLDDYVIGQATAKRVLSVAVHNHYKRLNHAAKGNGDIELSKSNILLIGPTGCGKTLLAQTLARILDVPFTMADATTLTEAGYVGEDVENIILKLLQASEYNVERAQRGIVYIDEVDKITRKSDNPSITRDVSGEGVQQALLKIMEGTVASVPPQGGRKHPQQEFLQVDTTNILFICGGAFAGLDRIIAQRNKGTAMGFGADVKNDEDKGVGEMFKQLEPEDLLKFGLIPEFVGRLPVLATLEDLDEDALVTILSQPKNALVKQYQRLFELENAKLTFTEDALTSIAKRAIERKTGARGLRSILEDILLDTMFELPGMENVTEVVVNEDAVMSAAKPLMIYSDEKTKEATA</sequence>
<dbReference type="InterPro" id="IPR038366">
    <property type="entry name" value="Znf_CppX_C4_sf"/>
</dbReference>
<dbReference type="InterPro" id="IPR027417">
    <property type="entry name" value="P-loop_NTPase"/>
</dbReference>
<dbReference type="GO" id="GO:0008233">
    <property type="term" value="F:peptidase activity"/>
    <property type="evidence" value="ECO:0007669"/>
    <property type="project" value="UniProtKB-KW"/>
</dbReference>
<keyword evidence="2 6" id="KW-0547">Nucleotide-binding</keyword>
<feature type="domain" description="ClpX-type ZB" evidence="8">
    <location>
        <begin position="3"/>
        <end position="56"/>
    </location>
</feature>
<gene>
    <name evidence="6" type="primary">clpX</name>
    <name evidence="9" type="ORF">DA792_10345</name>
</gene>
<dbReference type="NCBIfam" id="NF003745">
    <property type="entry name" value="PRK05342.1"/>
    <property type="match status" value="1"/>
</dbReference>
<proteinExistence type="inferred from homology"/>
<dbReference type="HAMAP" id="MF_00175">
    <property type="entry name" value="ClpX"/>
    <property type="match status" value="1"/>
</dbReference>
<dbReference type="GO" id="GO:0005524">
    <property type="term" value="F:ATP binding"/>
    <property type="evidence" value="ECO:0007669"/>
    <property type="project" value="UniProtKB-UniRule"/>
</dbReference>
<dbReference type="AlphaFoldDB" id="A0A2R4M2N6"/>
<evidence type="ECO:0000313" key="10">
    <source>
        <dbReference type="Proteomes" id="UP000241447"/>
    </source>
</evidence>
<feature type="binding site" evidence="6 7">
    <location>
        <position position="40"/>
    </location>
    <ligand>
        <name>Zn(2+)</name>
        <dbReference type="ChEBI" id="CHEBI:29105"/>
    </ligand>
</feature>
<feature type="binding site" evidence="6 7">
    <location>
        <position position="15"/>
    </location>
    <ligand>
        <name>Zn(2+)</name>
        <dbReference type="ChEBI" id="CHEBI:29105"/>
    </ligand>
</feature>
<dbReference type="GO" id="GO:0016887">
    <property type="term" value="F:ATP hydrolysis activity"/>
    <property type="evidence" value="ECO:0007669"/>
    <property type="project" value="InterPro"/>
</dbReference>
<dbReference type="Pfam" id="PF10431">
    <property type="entry name" value="ClpB_D2-small"/>
    <property type="match status" value="1"/>
</dbReference>
<evidence type="ECO:0000256" key="6">
    <source>
        <dbReference type="HAMAP-Rule" id="MF_00175"/>
    </source>
</evidence>
<dbReference type="GO" id="GO:0009376">
    <property type="term" value="C:HslUV protease complex"/>
    <property type="evidence" value="ECO:0007669"/>
    <property type="project" value="TreeGrafter"/>
</dbReference>
<feature type="binding site" evidence="6 7">
    <location>
        <position position="18"/>
    </location>
    <ligand>
        <name>Zn(2+)</name>
        <dbReference type="ChEBI" id="CHEBI:29105"/>
    </ligand>
</feature>
<dbReference type="GO" id="GO:0008270">
    <property type="term" value="F:zinc ion binding"/>
    <property type="evidence" value="ECO:0007669"/>
    <property type="project" value="UniProtKB-UniRule"/>
</dbReference>
<dbReference type="KEGG" id="cbak:DA792_10345"/>
<comment type="function">
    <text evidence="6">ATP-dependent specificity component of the Clp protease. It directs the protease to specific substrates. Can perform chaperone functions in the absence of ClpP.</text>
</comment>
<dbReference type="RefSeq" id="WP_107719880.1">
    <property type="nucleotide sequence ID" value="NZ_CP028475.1"/>
</dbReference>
<dbReference type="InterPro" id="IPR019489">
    <property type="entry name" value="Clp_ATPase_C"/>
</dbReference>
<dbReference type="PROSITE" id="PS51902">
    <property type="entry name" value="CLPX_ZB"/>
    <property type="match status" value="1"/>
</dbReference>
<keyword evidence="9" id="KW-0378">Hydrolase</keyword>
<name>A0A2R4M2N6_9RHOB</name>
<dbReference type="GO" id="GO:0140662">
    <property type="term" value="F:ATP-dependent protein folding chaperone"/>
    <property type="evidence" value="ECO:0007669"/>
    <property type="project" value="InterPro"/>
</dbReference>
<evidence type="ECO:0000256" key="3">
    <source>
        <dbReference type="ARBA" id="ARBA00022833"/>
    </source>
</evidence>
<dbReference type="FunFam" id="3.40.50.300:FF:000005">
    <property type="entry name" value="ATP-dependent Clp protease ATP-binding subunit ClpX"/>
    <property type="match status" value="1"/>
</dbReference>
<dbReference type="GO" id="GO:0046983">
    <property type="term" value="F:protein dimerization activity"/>
    <property type="evidence" value="ECO:0007669"/>
    <property type="project" value="UniProtKB-UniRule"/>
</dbReference>
<dbReference type="InterPro" id="IPR010603">
    <property type="entry name" value="Znf_CppX_C4"/>
</dbReference>
<dbReference type="EMBL" id="CP028475">
    <property type="protein sequence ID" value="AVW91435.1"/>
    <property type="molecule type" value="Genomic_DNA"/>
</dbReference>
<comment type="similarity">
    <text evidence="6 7">Belongs to the ClpX chaperone family.</text>
</comment>
<feature type="binding site" evidence="6 7">
    <location>
        <position position="37"/>
    </location>
    <ligand>
        <name>Zn(2+)</name>
        <dbReference type="ChEBI" id="CHEBI:29105"/>
    </ligand>
</feature>
<dbReference type="InterPro" id="IPR046425">
    <property type="entry name" value="ClpX_bact"/>
</dbReference>
<protein>
    <recommendedName>
        <fullName evidence="6">ATP-dependent Clp protease ATP-binding subunit ClpX</fullName>
    </recommendedName>
</protein>
<dbReference type="PANTHER" id="PTHR48102">
    <property type="entry name" value="ATP-DEPENDENT CLP PROTEASE ATP-BINDING SUBUNIT CLPX-LIKE, MITOCHONDRIAL-RELATED"/>
    <property type="match status" value="1"/>
</dbReference>
<dbReference type="Proteomes" id="UP000241447">
    <property type="component" value="Chromosome"/>
</dbReference>
<dbReference type="GO" id="GO:0051603">
    <property type="term" value="P:proteolysis involved in protein catabolic process"/>
    <property type="evidence" value="ECO:0007669"/>
    <property type="project" value="TreeGrafter"/>
</dbReference>
<dbReference type="CDD" id="cd19497">
    <property type="entry name" value="RecA-like_ClpX"/>
    <property type="match status" value="1"/>
</dbReference>
<dbReference type="Pfam" id="PF07724">
    <property type="entry name" value="AAA_2"/>
    <property type="match status" value="1"/>
</dbReference>
<keyword evidence="4 6" id="KW-0067">ATP-binding</keyword>
<dbReference type="InterPro" id="IPR050052">
    <property type="entry name" value="ATP-dep_Clp_protease_ClpX"/>
</dbReference>
<dbReference type="Gene3D" id="6.20.220.10">
    <property type="entry name" value="ClpX chaperone, C4-type zinc finger domain"/>
    <property type="match status" value="1"/>
</dbReference>
<dbReference type="SMART" id="SM00382">
    <property type="entry name" value="AAA"/>
    <property type="match status" value="1"/>
</dbReference>
<dbReference type="Gene3D" id="3.40.50.300">
    <property type="entry name" value="P-loop containing nucleotide triphosphate hydrolases"/>
    <property type="match status" value="1"/>
</dbReference>
<reference evidence="9 10" key="1">
    <citation type="submission" date="2018-03" db="EMBL/GenBank/DDBJ databases">
        <title>The Complete Genome of Celeribacter baekdonensis strain LH4, a Thiosulfate-Oxidizing Alphaproteobacterium Isolated from Gulf of Mexico Continental Slope Sediments.</title>
        <authorList>
            <person name="Flood B.E."/>
            <person name="Bailey J.V."/>
            <person name="Leprich D."/>
        </authorList>
    </citation>
    <scope>NUCLEOTIDE SEQUENCE [LARGE SCALE GENOMIC DNA]</scope>
    <source>
        <strain evidence="9 10">LH4</strain>
    </source>
</reference>
<dbReference type="InterPro" id="IPR004487">
    <property type="entry name" value="Clp_protease_ATP-bd_su_ClpX"/>
</dbReference>
<dbReference type="GO" id="GO:0051082">
    <property type="term" value="F:unfolded protein binding"/>
    <property type="evidence" value="ECO:0007669"/>
    <property type="project" value="UniProtKB-UniRule"/>
</dbReference>
<evidence type="ECO:0000256" key="2">
    <source>
        <dbReference type="ARBA" id="ARBA00022741"/>
    </source>
</evidence>
<dbReference type="GO" id="GO:0051301">
    <property type="term" value="P:cell division"/>
    <property type="evidence" value="ECO:0007669"/>
    <property type="project" value="TreeGrafter"/>
</dbReference>
<keyword evidence="1 6" id="KW-0479">Metal-binding</keyword>
<dbReference type="SMART" id="SM01086">
    <property type="entry name" value="ClpB_D2-small"/>
    <property type="match status" value="1"/>
</dbReference>
<dbReference type="InterPro" id="IPR003959">
    <property type="entry name" value="ATPase_AAA_core"/>
</dbReference>
<dbReference type="SMART" id="SM00994">
    <property type="entry name" value="zf-C4_ClpX"/>
    <property type="match status" value="1"/>
</dbReference>
<keyword evidence="5 6" id="KW-0143">Chaperone</keyword>
<dbReference type="Pfam" id="PF06689">
    <property type="entry name" value="zf-C4_ClpX"/>
    <property type="match status" value="1"/>
</dbReference>
<dbReference type="Gene3D" id="1.10.8.60">
    <property type="match status" value="1"/>
</dbReference>
<comment type="subunit">
    <text evidence="6">Component of the ClpX-ClpP complex. Forms a hexameric ring that, in the presence of ATP, binds to fourteen ClpP subunits assembled into a disk-like structure with a central cavity, resembling the structure of eukaryotic proteasomes.</text>
</comment>
<dbReference type="NCBIfam" id="TIGR00382">
    <property type="entry name" value="clpX"/>
    <property type="match status" value="1"/>
</dbReference>
<dbReference type="OrthoDB" id="9804062at2"/>
<evidence type="ECO:0000256" key="5">
    <source>
        <dbReference type="ARBA" id="ARBA00023186"/>
    </source>
</evidence>
<evidence type="ECO:0000259" key="8">
    <source>
        <dbReference type="PROSITE" id="PS51902"/>
    </source>
</evidence>